<reference evidence="3 5" key="2">
    <citation type="submission" date="2023-09" db="EMBL/GenBank/DDBJ databases">
        <title>Complete-Gapless Cercospora beticola genome.</title>
        <authorList>
            <person name="Wyatt N.A."/>
            <person name="Spanner R.E."/>
            <person name="Bolton M.D."/>
        </authorList>
    </citation>
    <scope>NUCLEOTIDE SEQUENCE [LARGE SCALE GENOMIC DNA]</scope>
    <source>
        <strain evidence="3">Cb09-40</strain>
    </source>
</reference>
<dbReference type="OrthoDB" id="10336828at2759"/>
<keyword evidence="5" id="KW-1185">Reference proteome</keyword>
<accession>A0A2G5HXY6</accession>
<gene>
    <name evidence="2" type="ORF">CB0940_05795</name>
    <name evidence="3" type="ORF">RHO25_002994</name>
</gene>
<sequence length="99" mass="10764">MQFTTLTTLVFAATAMAKIHTYCRCNIDGKDNQALDKDACDAWSSVFPNSFWDPKFTACVDYHPHGGIDGQPGENQCIVTGTKAPYNLVAGAIRGSCWS</sequence>
<dbReference type="AlphaFoldDB" id="A0A2G5HXY6"/>
<evidence type="ECO:0008006" key="6">
    <source>
        <dbReference type="Google" id="ProtNLM"/>
    </source>
</evidence>
<evidence type="ECO:0000256" key="1">
    <source>
        <dbReference type="SAM" id="SignalP"/>
    </source>
</evidence>
<dbReference type="EMBL" id="LKMD01000102">
    <property type="protein sequence ID" value="PIA97386.1"/>
    <property type="molecule type" value="Genomic_DNA"/>
</dbReference>
<feature type="chain" id="PRO_5013653539" description="Secreted protein" evidence="1">
    <location>
        <begin position="18"/>
        <end position="99"/>
    </location>
</feature>
<protein>
    <recommendedName>
        <fullName evidence="6">Secreted protein</fullName>
    </recommendedName>
</protein>
<reference evidence="2 4" key="1">
    <citation type="submission" date="2015-10" db="EMBL/GenBank/DDBJ databases">
        <title>The cercosporin biosynthetic gene cluster was horizontally transferred to several fungal lineages and shown to be expanded in Cercospora beticola based on microsynteny with recipient genomes.</title>
        <authorList>
            <person name="De Jonge R."/>
            <person name="Ebert M.K."/>
            <person name="Suttle J.C."/>
            <person name="Jurick Ii W.M."/>
            <person name="Secor G.A."/>
            <person name="Thomma B.P."/>
            <person name="Van De Peer Y."/>
            <person name="Bolton M.D."/>
        </authorList>
    </citation>
    <scope>NUCLEOTIDE SEQUENCE [LARGE SCALE GENOMIC DNA]</scope>
    <source>
        <strain evidence="2 4">09-40</strain>
    </source>
</reference>
<dbReference type="Proteomes" id="UP001302367">
    <property type="component" value="Chromosome 2"/>
</dbReference>
<evidence type="ECO:0000313" key="3">
    <source>
        <dbReference type="EMBL" id="WPA98382.1"/>
    </source>
</evidence>
<keyword evidence="1" id="KW-0732">Signal</keyword>
<dbReference type="Proteomes" id="UP000230605">
    <property type="component" value="Chromosome 2"/>
</dbReference>
<organism evidence="2 4">
    <name type="scientific">Cercospora beticola</name>
    <name type="common">Sugarbeet leaf spot fungus</name>
    <dbReference type="NCBI Taxonomy" id="122368"/>
    <lineage>
        <taxon>Eukaryota</taxon>
        <taxon>Fungi</taxon>
        <taxon>Dikarya</taxon>
        <taxon>Ascomycota</taxon>
        <taxon>Pezizomycotina</taxon>
        <taxon>Dothideomycetes</taxon>
        <taxon>Dothideomycetidae</taxon>
        <taxon>Mycosphaerellales</taxon>
        <taxon>Mycosphaerellaceae</taxon>
        <taxon>Cercospora</taxon>
    </lineage>
</organism>
<dbReference type="EMBL" id="CP134185">
    <property type="protein sequence ID" value="WPA98382.1"/>
    <property type="molecule type" value="Genomic_DNA"/>
</dbReference>
<evidence type="ECO:0000313" key="2">
    <source>
        <dbReference type="EMBL" id="PIA97386.1"/>
    </source>
</evidence>
<feature type="signal peptide" evidence="1">
    <location>
        <begin position="1"/>
        <end position="17"/>
    </location>
</feature>
<proteinExistence type="predicted"/>
<evidence type="ECO:0000313" key="4">
    <source>
        <dbReference type="Proteomes" id="UP000230605"/>
    </source>
</evidence>
<name>A0A2G5HXY6_CERBT</name>
<evidence type="ECO:0000313" key="5">
    <source>
        <dbReference type="Proteomes" id="UP001302367"/>
    </source>
</evidence>